<evidence type="ECO:0000313" key="11">
    <source>
        <dbReference type="EMBL" id="KAH9628648.1"/>
    </source>
</evidence>
<dbReference type="GO" id="GO:0016042">
    <property type="term" value="P:lipid catabolic process"/>
    <property type="evidence" value="ECO:0007669"/>
    <property type="project" value="UniProtKB-KW"/>
</dbReference>
<dbReference type="PIRSF" id="PIRSF000862">
    <property type="entry name" value="Steryl_ester_lip"/>
    <property type="match status" value="1"/>
</dbReference>
<evidence type="ECO:0000256" key="7">
    <source>
        <dbReference type="PIRNR" id="PIRNR000862"/>
    </source>
</evidence>
<feature type="signal peptide" evidence="9">
    <location>
        <begin position="1"/>
        <end position="17"/>
    </location>
</feature>
<reference evidence="11" key="1">
    <citation type="journal article" date="2021" name="G3 (Bethesda)">
        <title>Genome and transcriptome analysis of the beet armyworm Spodoptera exigua reveals targets for pest control. .</title>
        <authorList>
            <person name="Simon S."/>
            <person name="Breeschoten T."/>
            <person name="Jansen H.J."/>
            <person name="Dirks R.P."/>
            <person name="Schranz M.E."/>
            <person name="Ros V.I.D."/>
        </authorList>
    </citation>
    <scope>NUCLEOTIDE SEQUENCE</scope>
    <source>
        <strain evidence="11">TB_SE_WUR_2020</strain>
    </source>
</reference>
<evidence type="ECO:0000313" key="12">
    <source>
        <dbReference type="Proteomes" id="UP000814243"/>
    </source>
</evidence>
<feature type="active site" description="Nucleophile" evidence="8">
    <location>
        <position position="196"/>
    </location>
</feature>
<feature type="chain" id="PRO_5036758594" description="Lipase" evidence="9">
    <location>
        <begin position="18"/>
        <end position="429"/>
    </location>
</feature>
<dbReference type="FunFam" id="3.40.50.1820:FF:000057">
    <property type="entry name" value="Lipase"/>
    <property type="match status" value="1"/>
</dbReference>
<evidence type="ECO:0000259" key="10">
    <source>
        <dbReference type="Pfam" id="PF04083"/>
    </source>
</evidence>
<feature type="domain" description="Partial AB-hydrolase lipase" evidence="10">
    <location>
        <begin position="59"/>
        <end position="116"/>
    </location>
</feature>
<evidence type="ECO:0000256" key="3">
    <source>
        <dbReference type="ARBA" id="ARBA00022801"/>
    </source>
</evidence>
<dbReference type="InterPro" id="IPR029058">
    <property type="entry name" value="AB_hydrolase_fold"/>
</dbReference>
<keyword evidence="4 7" id="KW-0442">Lipid degradation</keyword>
<dbReference type="InterPro" id="IPR006693">
    <property type="entry name" value="AB_hydrolase_lipase"/>
</dbReference>
<dbReference type="Pfam" id="PF04083">
    <property type="entry name" value="Abhydro_lipase"/>
    <property type="match status" value="1"/>
</dbReference>
<evidence type="ECO:0000256" key="6">
    <source>
        <dbReference type="ARBA" id="ARBA00023180"/>
    </source>
</evidence>
<keyword evidence="2 9" id="KW-0732">Signal</keyword>
<keyword evidence="3 7" id="KW-0378">Hydrolase</keyword>
<feature type="active site" description="Charge relay system" evidence="8">
    <location>
        <position position="369"/>
    </location>
</feature>
<dbReference type="GO" id="GO:0016788">
    <property type="term" value="F:hydrolase activity, acting on ester bonds"/>
    <property type="evidence" value="ECO:0007669"/>
    <property type="project" value="InterPro"/>
</dbReference>
<accession>A0A922M277</accession>
<comment type="similarity">
    <text evidence="1 7">Belongs to the AB hydrolase superfamily. Lipase family.</text>
</comment>
<dbReference type="Proteomes" id="UP000814243">
    <property type="component" value="Unassembled WGS sequence"/>
</dbReference>
<dbReference type="EMBL" id="JACEFF010000902">
    <property type="protein sequence ID" value="KAH9628648.1"/>
    <property type="molecule type" value="Genomic_DNA"/>
</dbReference>
<name>A0A922M277_SPOEX</name>
<comment type="caution">
    <text evidence="11">The sequence shown here is derived from an EMBL/GenBank/DDBJ whole genome shotgun (WGS) entry which is preliminary data.</text>
</comment>
<sequence length="429" mass="48558">MVLKIVLFVALAVSASARRPPNANYAEGLLKNSPASRMSSDIEEDINLDAPLFKSKPQCAKYGYPIEVHNVITSDGYILEMHRIPHGRDHNNKPDPKKIPVLVMHGLLSSSADFIVLGPGNALAYLLAEAGYDVWLGNARGNFYSRKHRSLNPDSSINHNFWRFSWDEIGNIDLAAFVDFILDRTGHEKLHYIGHSQGGTTFLVLNSLQPKYNEKFISFQGLAPASYFEHNEVALFNSLAPHESTIETTAFLLGQPEIFGNRDFVYWIRSTFCNGITSLLADVCDMEFDNLLDPEHYNATMIPLFLSHAPAGASVRQVAHYGQTIRFKAFRRYNHNSITNLGVYGSFNPPAYDLSKVTVPSYLHYGQNDKEVHFKDLLTLAATLPNVVGTYKVERDTFNHFDFIWGRDVREQLYERTLIPLMKQAERRL</sequence>
<evidence type="ECO:0000256" key="8">
    <source>
        <dbReference type="PIRSR" id="PIRSR000862-1"/>
    </source>
</evidence>
<dbReference type="Gene3D" id="3.40.50.1820">
    <property type="entry name" value="alpha/beta hydrolase"/>
    <property type="match status" value="1"/>
</dbReference>
<keyword evidence="6" id="KW-0325">Glycoprotein</keyword>
<evidence type="ECO:0000256" key="2">
    <source>
        <dbReference type="ARBA" id="ARBA00022729"/>
    </source>
</evidence>
<evidence type="ECO:0000256" key="1">
    <source>
        <dbReference type="ARBA" id="ARBA00010701"/>
    </source>
</evidence>
<protein>
    <recommendedName>
        <fullName evidence="7">Lipase</fullName>
    </recommendedName>
</protein>
<evidence type="ECO:0000256" key="9">
    <source>
        <dbReference type="SAM" id="SignalP"/>
    </source>
</evidence>
<dbReference type="PANTHER" id="PTHR11005">
    <property type="entry name" value="LYSOSOMAL ACID LIPASE-RELATED"/>
    <property type="match status" value="1"/>
</dbReference>
<evidence type="ECO:0000256" key="4">
    <source>
        <dbReference type="ARBA" id="ARBA00022963"/>
    </source>
</evidence>
<feature type="active site" description="Charge relay system" evidence="8">
    <location>
        <position position="400"/>
    </location>
</feature>
<proteinExistence type="inferred from homology"/>
<dbReference type="AlphaFoldDB" id="A0A922M277"/>
<gene>
    <name evidence="11" type="ORF">HF086_007853</name>
</gene>
<keyword evidence="5" id="KW-0443">Lipid metabolism</keyword>
<dbReference type="InterPro" id="IPR025483">
    <property type="entry name" value="Lipase_euk"/>
</dbReference>
<organism evidence="11 12">
    <name type="scientific">Spodoptera exigua</name>
    <name type="common">Beet armyworm</name>
    <name type="synonym">Noctua fulgens</name>
    <dbReference type="NCBI Taxonomy" id="7107"/>
    <lineage>
        <taxon>Eukaryota</taxon>
        <taxon>Metazoa</taxon>
        <taxon>Ecdysozoa</taxon>
        <taxon>Arthropoda</taxon>
        <taxon>Hexapoda</taxon>
        <taxon>Insecta</taxon>
        <taxon>Pterygota</taxon>
        <taxon>Neoptera</taxon>
        <taxon>Endopterygota</taxon>
        <taxon>Lepidoptera</taxon>
        <taxon>Glossata</taxon>
        <taxon>Ditrysia</taxon>
        <taxon>Noctuoidea</taxon>
        <taxon>Noctuidae</taxon>
        <taxon>Amphipyrinae</taxon>
        <taxon>Spodoptera</taxon>
    </lineage>
</organism>
<evidence type="ECO:0000256" key="5">
    <source>
        <dbReference type="ARBA" id="ARBA00023098"/>
    </source>
</evidence>
<dbReference type="SUPFAM" id="SSF53474">
    <property type="entry name" value="alpha/beta-Hydrolases"/>
    <property type="match status" value="1"/>
</dbReference>